<gene>
    <name evidence="16" type="ORF">MICPUN_88471</name>
</gene>
<evidence type="ECO:0000256" key="6">
    <source>
        <dbReference type="ARBA" id="ARBA00022679"/>
    </source>
</evidence>
<evidence type="ECO:0000256" key="12">
    <source>
        <dbReference type="ARBA" id="ARBA00023242"/>
    </source>
</evidence>
<keyword evidence="4" id="KW-0723">Serine/threonine-protein kinase</keyword>
<organism evidence="16 17">
    <name type="scientific">Micromonas commoda (strain RCC299 / NOUM17 / CCMP2709)</name>
    <name type="common">Picoplanktonic green alga</name>
    <dbReference type="NCBI Taxonomy" id="296587"/>
    <lineage>
        <taxon>Eukaryota</taxon>
        <taxon>Viridiplantae</taxon>
        <taxon>Chlorophyta</taxon>
        <taxon>Mamiellophyceae</taxon>
        <taxon>Mamiellales</taxon>
        <taxon>Mamiellaceae</taxon>
        <taxon>Micromonas</taxon>
    </lineage>
</organism>
<sequence>MGKRGFVDKHNASGAEKQQKQVDIIEKLGGYDNLVSQGAEGRVFAVKFCGRDTIVKQRFKKTYRHPTLDTKLTRSRLGMEARSMMRARKLGVATPTLYYVDQQQSAIYMEKVPGKSLKELIREDSMSEKDMEDIGAQVGKAVAKMHDGGLIHGDLTTSNILVRDDDERTVVIIDFGLASNSIIAEDKGVDLYVLERAITVTHSSQALFEHVMTAYRRASSQWSSSFNKFAEVRMRGRKRSMIG</sequence>
<dbReference type="Gene3D" id="3.30.200.20">
    <property type="entry name" value="Phosphorylase Kinase, domain 1"/>
    <property type="match status" value="1"/>
</dbReference>
<evidence type="ECO:0000256" key="14">
    <source>
        <dbReference type="ARBA" id="ARBA00048679"/>
    </source>
</evidence>
<dbReference type="GO" id="GO:0004674">
    <property type="term" value="F:protein serine/threonine kinase activity"/>
    <property type="evidence" value="ECO:0007669"/>
    <property type="project" value="UniProtKB-KW"/>
</dbReference>
<evidence type="ECO:0000313" key="16">
    <source>
        <dbReference type="EMBL" id="ACO67396.1"/>
    </source>
</evidence>
<proteinExistence type="inferred from homology"/>
<dbReference type="GO" id="GO:0005634">
    <property type="term" value="C:nucleus"/>
    <property type="evidence" value="ECO:0007669"/>
    <property type="project" value="UniProtKB-SubCell"/>
</dbReference>
<dbReference type="InterPro" id="IPR022495">
    <property type="entry name" value="Bud32"/>
</dbReference>
<dbReference type="PROSITE" id="PS00109">
    <property type="entry name" value="PROTEIN_KINASE_TYR"/>
    <property type="match status" value="1"/>
</dbReference>
<keyword evidence="9" id="KW-0418">Kinase</keyword>
<dbReference type="STRING" id="296587.C1EGV8"/>
<dbReference type="InterPro" id="IPR011009">
    <property type="entry name" value="Kinase-like_dom_sf"/>
</dbReference>
<dbReference type="SMART" id="SM00220">
    <property type="entry name" value="S_TKc"/>
    <property type="match status" value="1"/>
</dbReference>
<dbReference type="SUPFAM" id="SSF56112">
    <property type="entry name" value="Protein kinase-like (PK-like)"/>
    <property type="match status" value="1"/>
</dbReference>
<comment type="catalytic activity">
    <reaction evidence="14">
        <text>L-seryl-[protein] + ATP = O-phospho-L-seryl-[protein] + ADP + H(+)</text>
        <dbReference type="Rhea" id="RHEA:17989"/>
        <dbReference type="Rhea" id="RHEA-COMP:9863"/>
        <dbReference type="Rhea" id="RHEA-COMP:11604"/>
        <dbReference type="ChEBI" id="CHEBI:15378"/>
        <dbReference type="ChEBI" id="CHEBI:29999"/>
        <dbReference type="ChEBI" id="CHEBI:30616"/>
        <dbReference type="ChEBI" id="CHEBI:83421"/>
        <dbReference type="ChEBI" id="CHEBI:456216"/>
        <dbReference type="EC" id="2.7.11.1"/>
    </reaction>
</comment>
<dbReference type="eggNOG" id="KOG3087">
    <property type="taxonomic scope" value="Eukaryota"/>
</dbReference>
<dbReference type="GO" id="GO:0005524">
    <property type="term" value="F:ATP binding"/>
    <property type="evidence" value="ECO:0007669"/>
    <property type="project" value="UniProtKB-KW"/>
</dbReference>
<dbReference type="PANTHER" id="PTHR12209">
    <property type="entry name" value="NON-SPECIFIC SERINE/THREONINE PROTEIN KINASE"/>
    <property type="match status" value="1"/>
</dbReference>
<dbReference type="GO" id="GO:0000408">
    <property type="term" value="C:EKC/KEOPS complex"/>
    <property type="evidence" value="ECO:0007669"/>
    <property type="project" value="TreeGrafter"/>
</dbReference>
<keyword evidence="10" id="KW-0378">Hydrolase</keyword>
<dbReference type="FunFam" id="3.30.200.20:FF:000201">
    <property type="entry name" value="TP53-regulating kinase isoform X1"/>
    <property type="match status" value="1"/>
</dbReference>
<dbReference type="Proteomes" id="UP000002009">
    <property type="component" value="Chromosome 14"/>
</dbReference>
<evidence type="ECO:0000256" key="10">
    <source>
        <dbReference type="ARBA" id="ARBA00022801"/>
    </source>
</evidence>
<comment type="catalytic activity">
    <reaction evidence="13">
        <text>L-threonyl-[protein] + ATP = O-phospho-L-threonyl-[protein] + ADP + H(+)</text>
        <dbReference type="Rhea" id="RHEA:46608"/>
        <dbReference type="Rhea" id="RHEA-COMP:11060"/>
        <dbReference type="Rhea" id="RHEA-COMP:11605"/>
        <dbReference type="ChEBI" id="CHEBI:15378"/>
        <dbReference type="ChEBI" id="CHEBI:30013"/>
        <dbReference type="ChEBI" id="CHEBI:30616"/>
        <dbReference type="ChEBI" id="CHEBI:61977"/>
        <dbReference type="ChEBI" id="CHEBI:456216"/>
        <dbReference type="EC" id="2.7.11.1"/>
    </reaction>
</comment>
<dbReference type="GO" id="GO:0016787">
    <property type="term" value="F:hydrolase activity"/>
    <property type="evidence" value="ECO:0007669"/>
    <property type="project" value="UniProtKB-KW"/>
</dbReference>
<dbReference type="EC" id="2.7.11.1" evidence="3"/>
<dbReference type="Gene3D" id="1.10.510.10">
    <property type="entry name" value="Transferase(Phosphotransferase) domain 1"/>
    <property type="match status" value="1"/>
</dbReference>
<evidence type="ECO:0000256" key="7">
    <source>
        <dbReference type="ARBA" id="ARBA00022694"/>
    </source>
</evidence>
<keyword evidence="17" id="KW-1185">Reference proteome</keyword>
<comment type="similarity">
    <text evidence="2">Belongs to the protein kinase superfamily. BUD32 family.</text>
</comment>
<feature type="domain" description="Protein kinase" evidence="15">
    <location>
        <begin position="1"/>
        <end position="243"/>
    </location>
</feature>
<dbReference type="KEGG" id="mis:MICPUN_88471"/>
<evidence type="ECO:0000256" key="9">
    <source>
        <dbReference type="ARBA" id="ARBA00022777"/>
    </source>
</evidence>
<evidence type="ECO:0000256" key="11">
    <source>
        <dbReference type="ARBA" id="ARBA00022840"/>
    </source>
</evidence>
<dbReference type="AlphaFoldDB" id="C1EGV8"/>
<dbReference type="InterPro" id="IPR008266">
    <property type="entry name" value="Tyr_kinase_AS"/>
</dbReference>
<dbReference type="Pfam" id="PF00069">
    <property type="entry name" value="Pkinase"/>
    <property type="match status" value="1"/>
</dbReference>
<dbReference type="OMA" id="HKLYMEY"/>
<dbReference type="RefSeq" id="XP_002506138.1">
    <property type="nucleotide sequence ID" value="XM_002506092.1"/>
</dbReference>
<name>C1EGV8_MICCC</name>
<dbReference type="PROSITE" id="PS50011">
    <property type="entry name" value="PROTEIN_KINASE_DOM"/>
    <property type="match status" value="1"/>
</dbReference>
<evidence type="ECO:0000256" key="13">
    <source>
        <dbReference type="ARBA" id="ARBA00047899"/>
    </source>
</evidence>
<evidence type="ECO:0000256" key="2">
    <source>
        <dbReference type="ARBA" id="ARBA00010630"/>
    </source>
</evidence>
<dbReference type="GO" id="GO:0005829">
    <property type="term" value="C:cytosol"/>
    <property type="evidence" value="ECO:0007669"/>
    <property type="project" value="TreeGrafter"/>
</dbReference>
<dbReference type="GO" id="GO:0008033">
    <property type="term" value="P:tRNA processing"/>
    <property type="evidence" value="ECO:0007669"/>
    <property type="project" value="UniProtKB-KW"/>
</dbReference>
<evidence type="ECO:0000256" key="1">
    <source>
        <dbReference type="ARBA" id="ARBA00004123"/>
    </source>
</evidence>
<accession>C1EGV8</accession>
<dbReference type="FunFam" id="1.10.510.10:FF:000323">
    <property type="entry name" value="TP53-regulating kinase, putative"/>
    <property type="match status" value="1"/>
</dbReference>
<keyword evidence="12" id="KW-0539">Nucleus</keyword>
<evidence type="ECO:0000256" key="5">
    <source>
        <dbReference type="ARBA" id="ARBA00022553"/>
    </source>
</evidence>
<protein>
    <recommendedName>
        <fullName evidence="3">non-specific serine/threonine protein kinase</fullName>
        <ecNumber evidence="3">2.7.11.1</ecNumber>
    </recommendedName>
</protein>
<dbReference type="EMBL" id="CP001332">
    <property type="protein sequence ID" value="ACO67396.1"/>
    <property type="molecule type" value="Genomic_DNA"/>
</dbReference>
<dbReference type="InParanoid" id="C1EGV8"/>
<dbReference type="GO" id="GO:0070525">
    <property type="term" value="P:tRNA threonylcarbamoyladenosine metabolic process"/>
    <property type="evidence" value="ECO:0007669"/>
    <property type="project" value="TreeGrafter"/>
</dbReference>
<dbReference type="NCBIfam" id="TIGR03724">
    <property type="entry name" value="arch_bud32"/>
    <property type="match status" value="1"/>
</dbReference>
<dbReference type="SMART" id="SM00090">
    <property type="entry name" value="RIO"/>
    <property type="match status" value="1"/>
</dbReference>
<keyword evidence="6" id="KW-0808">Transferase</keyword>
<keyword evidence="5" id="KW-0597">Phosphoprotein</keyword>
<keyword evidence="11" id="KW-0067">ATP-binding</keyword>
<dbReference type="GeneID" id="8249067"/>
<evidence type="ECO:0000259" key="15">
    <source>
        <dbReference type="PROSITE" id="PS50011"/>
    </source>
</evidence>
<dbReference type="FunCoup" id="C1EGV8">
    <property type="interactions" value="1676"/>
</dbReference>
<keyword evidence="8" id="KW-0547">Nucleotide-binding</keyword>
<evidence type="ECO:0000256" key="8">
    <source>
        <dbReference type="ARBA" id="ARBA00022741"/>
    </source>
</evidence>
<dbReference type="OrthoDB" id="3399at2759"/>
<dbReference type="PANTHER" id="PTHR12209:SF0">
    <property type="entry name" value="EKC_KEOPS COMPLEX SUBUNIT TP53RK"/>
    <property type="match status" value="1"/>
</dbReference>
<dbReference type="InterPro" id="IPR000687">
    <property type="entry name" value="RIO_kinase"/>
</dbReference>
<evidence type="ECO:0000256" key="3">
    <source>
        <dbReference type="ARBA" id="ARBA00012513"/>
    </source>
</evidence>
<keyword evidence="7" id="KW-0819">tRNA processing</keyword>
<evidence type="ECO:0000313" key="17">
    <source>
        <dbReference type="Proteomes" id="UP000002009"/>
    </source>
</evidence>
<comment type="subcellular location">
    <subcellularLocation>
        <location evidence="1">Nucleus</location>
    </subcellularLocation>
</comment>
<reference evidence="16 17" key="1">
    <citation type="journal article" date="2009" name="Science">
        <title>Green evolution and dynamic adaptations revealed by genomes of the marine picoeukaryotes Micromonas.</title>
        <authorList>
            <person name="Worden A.Z."/>
            <person name="Lee J.H."/>
            <person name="Mock T."/>
            <person name="Rouze P."/>
            <person name="Simmons M.P."/>
            <person name="Aerts A.L."/>
            <person name="Allen A.E."/>
            <person name="Cuvelier M.L."/>
            <person name="Derelle E."/>
            <person name="Everett M.V."/>
            <person name="Foulon E."/>
            <person name="Grimwood J."/>
            <person name="Gundlach H."/>
            <person name="Henrissat B."/>
            <person name="Napoli C."/>
            <person name="McDonald S.M."/>
            <person name="Parker M.S."/>
            <person name="Rombauts S."/>
            <person name="Salamov A."/>
            <person name="Von Dassow P."/>
            <person name="Badger J.H."/>
            <person name="Coutinho P.M."/>
            <person name="Demir E."/>
            <person name="Dubchak I."/>
            <person name="Gentemann C."/>
            <person name="Eikrem W."/>
            <person name="Gready J.E."/>
            <person name="John U."/>
            <person name="Lanier W."/>
            <person name="Lindquist E.A."/>
            <person name="Lucas S."/>
            <person name="Mayer K.F."/>
            <person name="Moreau H."/>
            <person name="Not F."/>
            <person name="Otillar R."/>
            <person name="Panaud O."/>
            <person name="Pangilinan J."/>
            <person name="Paulsen I."/>
            <person name="Piegu B."/>
            <person name="Poliakov A."/>
            <person name="Robbens S."/>
            <person name="Schmutz J."/>
            <person name="Toulza E."/>
            <person name="Wyss T."/>
            <person name="Zelensky A."/>
            <person name="Zhou K."/>
            <person name="Armbrust E.V."/>
            <person name="Bhattacharya D."/>
            <person name="Goodenough U.W."/>
            <person name="Van de Peer Y."/>
            <person name="Grigoriev I.V."/>
        </authorList>
    </citation>
    <scope>NUCLEOTIDE SEQUENCE [LARGE SCALE GENOMIC DNA]</scope>
    <source>
        <strain evidence="17">RCC299 / NOUM17</strain>
    </source>
</reference>
<dbReference type="InterPro" id="IPR000719">
    <property type="entry name" value="Prot_kinase_dom"/>
</dbReference>
<evidence type="ECO:0000256" key="4">
    <source>
        <dbReference type="ARBA" id="ARBA00022527"/>
    </source>
</evidence>